<keyword evidence="3" id="KW-0378">Hydrolase</keyword>
<dbReference type="Pfam" id="PF02633">
    <property type="entry name" value="Creatininase"/>
    <property type="match status" value="1"/>
</dbReference>
<dbReference type="PANTHER" id="PTHR35005">
    <property type="entry name" value="3-DEHYDRO-SCYLLO-INOSOSE HYDROLASE"/>
    <property type="match status" value="1"/>
</dbReference>
<gene>
    <name evidence="6" type="ORF">ENS64_16135</name>
</gene>
<dbReference type="SUPFAM" id="SSF102215">
    <property type="entry name" value="Creatininase"/>
    <property type="match status" value="1"/>
</dbReference>
<evidence type="ECO:0000313" key="6">
    <source>
        <dbReference type="EMBL" id="HGT40774.1"/>
    </source>
</evidence>
<evidence type="ECO:0000256" key="2">
    <source>
        <dbReference type="ARBA" id="ARBA00022723"/>
    </source>
</evidence>
<protein>
    <submittedName>
        <fullName evidence="6">Creatininase family protein</fullName>
    </submittedName>
</protein>
<keyword evidence="4" id="KW-0862">Zinc</keyword>
<dbReference type="GO" id="GO:0009231">
    <property type="term" value="P:riboflavin biosynthetic process"/>
    <property type="evidence" value="ECO:0007669"/>
    <property type="project" value="TreeGrafter"/>
</dbReference>
<sequence>MNLADLAWPGVRALAPHTPVVLPVAALEQHGQHLPVFTDSLLLGEVVRRVSHALNDRVLFAPLMWLGNSDHHLDFAGTLSARPRLYLDLLVHLMEDLLTHGFRRIVLLNGHGGNVTPGKQAVFEVRQRHRHRADLLLLFATYWDFARPWETRSDLVQRQMGHACEWETSMIQRLAPHLVADVSRLQTVDFGFGFEPAYRGWITKDRTEPGHIGSPQFATPEKGEHLFQEFSQGVIRFLERVCAWDGSSWEQPA</sequence>
<dbReference type="InterPro" id="IPR003785">
    <property type="entry name" value="Creatininase/forma_Hydrolase"/>
</dbReference>
<keyword evidence="2" id="KW-0479">Metal-binding</keyword>
<organism evidence="6">
    <name type="scientific">Schlesneria paludicola</name>
    <dbReference type="NCBI Taxonomy" id="360056"/>
    <lineage>
        <taxon>Bacteria</taxon>
        <taxon>Pseudomonadati</taxon>
        <taxon>Planctomycetota</taxon>
        <taxon>Planctomycetia</taxon>
        <taxon>Planctomycetales</taxon>
        <taxon>Planctomycetaceae</taxon>
        <taxon>Schlesneria</taxon>
    </lineage>
</organism>
<comment type="caution">
    <text evidence="6">The sequence shown here is derived from an EMBL/GenBank/DDBJ whole genome shotgun (WGS) entry which is preliminary data.</text>
</comment>
<evidence type="ECO:0000256" key="3">
    <source>
        <dbReference type="ARBA" id="ARBA00022801"/>
    </source>
</evidence>
<dbReference type="GO" id="GO:0016811">
    <property type="term" value="F:hydrolase activity, acting on carbon-nitrogen (but not peptide) bonds, in linear amides"/>
    <property type="evidence" value="ECO:0007669"/>
    <property type="project" value="TreeGrafter"/>
</dbReference>
<dbReference type="EMBL" id="DSVQ01000018">
    <property type="protein sequence ID" value="HGT40774.1"/>
    <property type="molecule type" value="Genomic_DNA"/>
</dbReference>
<reference evidence="6" key="1">
    <citation type="journal article" date="2020" name="mSystems">
        <title>Genome- and Community-Level Interaction Insights into Carbon Utilization and Element Cycling Functions of Hydrothermarchaeota in Hydrothermal Sediment.</title>
        <authorList>
            <person name="Zhou Z."/>
            <person name="Liu Y."/>
            <person name="Xu W."/>
            <person name="Pan J."/>
            <person name="Luo Z.H."/>
            <person name="Li M."/>
        </authorList>
    </citation>
    <scope>NUCLEOTIDE SEQUENCE [LARGE SCALE GENOMIC DNA]</scope>
    <source>
        <strain evidence="6">SpSt-508</strain>
    </source>
</reference>
<dbReference type="InterPro" id="IPR024087">
    <property type="entry name" value="Creatininase-like_sf"/>
</dbReference>
<evidence type="ECO:0000256" key="5">
    <source>
        <dbReference type="ARBA" id="ARBA00024029"/>
    </source>
</evidence>
<dbReference type="GO" id="GO:0046872">
    <property type="term" value="F:metal ion binding"/>
    <property type="evidence" value="ECO:0007669"/>
    <property type="project" value="UniProtKB-KW"/>
</dbReference>
<evidence type="ECO:0000256" key="4">
    <source>
        <dbReference type="ARBA" id="ARBA00022833"/>
    </source>
</evidence>
<dbReference type="AlphaFoldDB" id="A0A7C4LN18"/>
<evidence type="ECO:0000256" key="1">
    <source>
        <dbReference type="ARBA" id="ARBA00001947"/>
    </source>
</evidence>
<dbReference type="PANTHER" id="PTHR35005:SF1">
    <property type="entry name" value="2-AMINO-5-FORMYLAMINO-6-RIBOSYLAMINOPYRIMIDIN-4(3H)-ONE 5'-MONOPHOSPHATE DEFORMYLASE"/>
    <property type="match status" value="1"/>
</dbReference>
<comment type="similarity">
    <text evidence="5">Belongs to the creatininase superfamily.</text>
</comment>
<name>A0A7C4LN18_9PLAN</name>
<dbReference type="Gene3D" id="3.40.50.10310">
    <property type="entry name" value="Creatininase"/>
    <property type="match status" value="1"/>
</dbReference>
<accession>A0A7C4LN18</accession>
<proteinExistence type="inferred from homology"/>
<comment type="cofactor">
    <cofactor evidence="1">
        <name>Zn(2+)</name>
        <dbReference type="ChEBI" id="CHEBI:29105"/>
    </cofactor>
</comment>